<dbReference type="EMBL" id="FLQV01002458">
    <property type="protein sequence ID" value="SBT01379.1"/>
    <property type="molecule type" value="Genomic_DNA"/>
</dbReference>
<dbReference type="Proteomes" id="UP000078546">
    <property type="component" value="Unassembled WGS sequence"/>
</dbReference>
<feature type="compositionally biased region" description="Polar residues" evidence="1">
    <location>
        <begin position="1"/>
        <end position="19"/>
    </location>
</feature>
<evidence type="ECO:0000313" key="5">
    <source>
        <dbReference type="Proteomes" id="UP000078560"/>
    </source>
</evidence>
<evidence type="ECO:0000313" key="2">
    <source>
        <dbReference type="EMBL" id="SBS93255.1"/>
    </source>
</evidence>
<name>A0A1A8WJZ3_PLAOA</name>
<dbReference type="Proteomes" id="UP000078560">
    <property type="component" value="Unassembled WGS sequence"/>
</dbReference>
<dbReference type="EMBL" id="FLQU01001489">
    <property type="protein sequence ID" value="SBS93255.1"/>
    <property type="molecule type" value="Genomic_DNA"/>
</dbReference>
<organism evidence="2 5">
    <name type="scientific">Plasmodium ovale curtisi</name>
    <dbReference type="NCBI Taxonomy" id="864141"/>
    <lineage>
        <taxon>Eukaryota</taxon>
        <taxon>Sar</taxon>
        <taxon>Alveolata</taxon>
        <taxon>Apicomplexa</taxon>
        <taxon>Aconoidasida</taxon>
        <taxon>Haemosporida</taxon>
        <taxon>Plasmodiidae</taxon>
        <taxon>Plasmodium</taxon>
        <taxon>Plasmodium (Plasmodium)</taxon>
    </lineage>
</organism>
<accession>A0A1A8WJZ3</accession>
<sequence length="69" mass="7876">MTKSHTPQNKTVKLNSSDTNKQKRKKRQSALLPQNTSEKEGKVIPEPLKKEAEIVIHKHNPASYNLTQK</sequence>
<dbReference type="AlphaFoldDB" id="A0A1A8WJZ3"/>
<evidence type="ECO:0000256" key="1">
    <source>
        <dbReference type="SAM" id="MobiDB-lite"/>
    </source>
</evidence>
<reference evidence="4 5" key="2">
    <citation type="submission" date="2016-05" db="EMBL/GenBank/DDBJ databases">
        <authorList>
            <person name="Naeem Raeece"/>
        </authorList>
    </citation>
    <scope>NUCLEOTIDE SEQUENCE [LARGE SCALE GENOMIC DNA]</scope>
</reference>
<feature type="region of interest" description="Disordered" evidence="1">
    <location>
        <begin position="1"/>
        <end position="45"/>
    </location>
</feature>
<proteinExistence type="predicted"/>
<gene>
    <name evidence="3" type="ORF">POVCU1_066500</name>
    <name evidence="2" type="ORF">POVCU2_0079930</name>
</gene>
<protein>
    <submittedName>
        <fullName evidence="2">Uncharacterized protein</fullName>
    </submittedName>
</protein>
<evidence type="ECO:0000313" key="4">
    <source>
        <dbReference type="Proteomes" id="UP000078546"/>
    </source>
</evidence>
<evidence type="ECO:0000313" key="3">
    <source>
        <dbReference type="EMBL" id="SBT01379.1"/>
    </source>
</evidence>
<reference evidence="2" key="1">
    <citation type="submission" date="2016-05" db="EMBL/GenBank/DDBJ databases">
        <authorList>
            <person name="Lavstsen T."/>
            <person name="Jespersen J.S."/>
        </authorList>
    </citation>
    <scope>NUCLEOTIDE SEQUENCE [LARGE SCALE GENOMIC DNA]</scope>
</reference>